<keyword evidence="6" id="KW-0769">Symport</keyword>
<evidence type="ECO:0000256" key="6">
    <source>
        <dbReference type="RuleBase" id="RU361216"/>
    </source>
</evidence>
<evidence type="ECO:0000313" key="9">
    <source>
        <dbReference type="WBParaSite" id="SSLN_0000636401-mRNA-1"/>
    </source>
</evidence>
<keyword evidence="5 6" id="KW-0472">Membrane</keyword>
<dbReference type="PANTHER" id="PTHR11958">
    <property type="entry name" value="SODIUM/DICARBOXYLATE SYMPORTER-RELATED"/>
    <property type="match status" value="1"/>
</dbReference>
<dbReference type="GO" id="GO:0015501">
    <property type="term" value="F:glutamate:sodium symporter activity"/>
    <property type="evidence" value="ECO:0007669"/>
    <property type="project" value="TreeGrafter"/>
</dbReference>
<keyword evidence="8" id="KW-1185">Reference proteome</keyword>
<dbReference type="AlphaFoldDB" id="A0A183SPL9"/>
<evidence type="ECO:0000256" key="5">
    <source>
        <dbReference type="ARBA" id="ARBA00023136"/>
    </source>
</evidence>
<proteinExistence type="inferred from homology"/>
<dbReference type="Gene3D" id="1.10.3860.10">
    <property type="entry name" value="Sodium:dicarboxylate symporter"/>
    <property type="match status" value="2"/>
</dbReference>
<dbReference type="InterPro" id="IPR036458">
    <property type="entry name" value="Na:dicarbo_symporter_sf"/>
</dbReference>
<reference evidence="7 8" key="2">
    <citation type="submission" date="2018-11" db="EMBL/GenBank/DDBJ databases">
        <authorList>
            <consortium name="Pathogen Informatics"/>
        </authorList>
    </citation>
    <scope>NUCLEOTIDE SEQUENCE [LARGE SCALE GENOMIC DNA]</scope>
    <source>
        <strain evidence="7 8">NST_G2</strain>
    </source>
</reference>
<dbReference type="SUPFAM" id="SSF118215">
    <property type="entry name" value="Proton glutamate symport protein"/>
    <property type="match status" value="1"/>
</dbReference>
<gene>
    <name evidence="7" type="ORF">SSLN_LOCUS6167</name>
</gene>
<feature type="transmembrane region" description="Helical" evidence="6">
    <location>
        <begin position="176"/>
        <end position="201"/>
    </location>
</feature>
<reference evidence="9" key="1">
    <citation type="submission" date="2016-06" db="UniProtKB">
        <authorList>
            <consortium name="WormBaseParasite"/>
        </authorList>
    </citation>
    <scope>IDENTIFICATION</scope>
</reference>
<feature type="transmembrane region" description="Helical" evidence="6">
    <location>
        <begin position="78"/>
        <end position="96"/>
    </location>
</feature>
<keyword evidence="4 6" id="KW-1133">Transmembrane helix</keyword>
<feature type="transmembrane region" description="Helical" evidence="6">
    <location>
        <begin position="307"/>
        <end position="328"/>
    </location>
</feature>
<feature type="transmembrane region" description="Helical" evidence="6">
    <location>
        <begin position="255"/>
        <end position="276"/>
    </location>
</feature>
<keyword evidence="3 6" id="KW-0812">Transmembrane</keyword>
<evidence type="ECO:0000256" key="2">
    <source>
        <dbReference type="ARBA" id="ARBA00022448"/>
    </source>
</evidence>
<evidence type="ECO:0000256" key="4">
    <source>
        <dbReference type="ARBA" id="ARBA00022989"/>
    </source>
</evidence>
<keyword evidence="2 6" id="KW-0813">Transport</keyword>
<comment type="similarity">
    <text evidence="6">Belongs to the dicarboxylate/amino acid:cation symporter (DAACS) (TC 2.A.23) family.</text>
</comment>
<evidence type="ECO:0000313" key="7">
    <source>
        <dbReference type="EMBL" id="VDL92552.1"/>
    </source>
</evidence>
<dbReference type="GO" id="GO:0005313">
    <property type="term" value="F:L-glutamate transmembrane transporter activity"/>
    <property type="evidence" value="ECO:0007669"/>
    <property type="project" value="TreeGrafter"/>
</dbReference>
<feature type="transmembrane region" description="Helical" evidence="6">
    <location>
        <begin position="31"/>
        <end position="51"/>
    </location>
</feature>
<dbReference type="WBParaSite" id="SSLN_0000636401-mRNA-1">
    <property type="protein sequence ID" value="SSLN_0000636401-mRNA-1"/>
    <property type="gene ID" value="SSLN_0000636401"/>
</dbReference>
<dbReference type="Proteomes" id="UP000275846">
    <property type="component" value="Unassembled WGS sequence"/>
</dbReference>
<dbReference type="Pfam" id="PF00375">
    <property type="entry name" value="SDF"/>
    <property type="match status" value="1"/>
</dbReference>
<organism evidence="9">
    <name type="scientific">Schistocephalus solidus</name>
    <name type="common">Tapeworm</name>
    <dbReference type="NCBI Taxonomy" id="70667"/>
    <lineage>
        <taxon>Eukaryota</taxon>
        <taxon>Metazoa</taxon>
        <taxon>Spiralia</taxon>
        <taxon>Lophotrochozoa</taxon>
        <taxon>Platyhelminthes</taxon>
        <taxon>Cestoda</taxon>
        <taxon>Eucestoda</taxon>
        <taxon>Diphyllobothriidea</taxon>
        <taxon>Diphyllobothriidae</taxon>
        <taxon>Schistocephalus</taxon>
    </lineage>
</organism>
<dbReference type="InterPro" id="IPR050746">
    <property type="entry name" value="DAACS"/>
</dbReference>
<feature type="transmembrane region" description="Helical" evidence="6">
    <location>
        <begin position="282"/>
        <end position="300"/>
    </location>
</feature>
<comment type="subcellular location">
    <subcellularLocation>
        <location evidence="1 6">Membrane</location>
        <topology evidence="1 6">Multi-pass membrane protein</topology>
    </subcellularLocation>
</comment>
<dbReference type="STRING" id="70667.A0A183SPL9"/>
<protein>
    <recommendedName>
        <fullName evidence="6">Amino acid transporter</fullName>
    </recommendedName>
</protein>
<feature type="transmembrane region" description="Helical" evidence="6">
    <location>
        <begin position="213"/>
        <end position="234"/>
    </location>
</feature>
<evidence type="ECO:0000256" key="3">
    <source>
        <dbReference type="ARBA" id="ARBA00022692"/>
    </source>
</evidence>
<dbReference type="PANTHER" id="PTHR11958:SF63">
    <property type="entry name" value="AMINO ACID TRANSPORTER"/>
    <property type="match status" value="1"/>
</dbReference>
<name>A0A183SPL9_SCHSO</name>
<evidence type="ECO:0000256" key="1">
    <source>
        <dbReference type="ARBA" id="ARBA00004141"/>
    </source>
</evidence>
<feature type="transmembrane region" description="Helical" evidence="6">
    <location>
        <begin position="143"/>
        <end position="164"/>
    </location>
</feature>
<accession>A0A183SPL9</accession>
<evidence type="ECO:0000313" key="8">
    <source>
        <dbReference type="Proteomes" id="UP000275846"/>
    </source>
</evidence>
<dbReference type="InterPro" id="IPR001991">
    <property type="entry name" value="Na-dicarboxylate_symporter"/>
</dbReference>
<dbReference type="GO" id="GO:0005886">
    <property type="term" value="C:plasma membrane"/>
    <property type="evidence" value="ECO:0007669"/>
    <property type="project" value="TreeGrafter"/>
</dbReference>
<sequence length="388" mass="41592">MSHKASVTGANEDISEVKPKKNRCVRCLKNNLFMITIIAGVLIGFAIGFGLRELPYISEDLKIWIFIARLDPKENGKISLVAFIYIVIANIIGAAVGAACTAIIAPGVIFVAVAFGLAASAAQEKGVSFLEFCASLSEVVLKLIRAFLKATPIGVCFMIAGAIVKVDDIVSTFAKLGLFIATVFVGIAVLFIITLIVYVAGTRRNPFVVIPHLMKAWFLGFATTSAIVTVPEIYQGCDELGIRKGLSRFVAPLAATLKADGSACFIVCGCIFVAQLEEKSSPGTIVVIWLLTSALALAIPHIPSSSIVIMLTILTSVGVPVEQVSLLYATEWLLDRVRTGMSTISTFYLIVFTHWVTLKSAGPEDQEGANDEYDEVMSELSKSFATKA</sequence>
<dbReference type="GO" id="GO:0015175">
    <property type="term" value="F:neutral L-amino acid transmembrane transporter activity"/>
    <property type="evidence" value="ECO:0007669"/>
    <property type="project" value="TreeGrafter"/>
</dbReference>
<dbReference type="OrthoDB" id="5877963at2759"/>
<dbReference type="EMBL" id="UYSU01033570">
    <property type="protein sequence ID" value="VDL92552.1"/>
    <property type="molecule type" value="Genomic_DNA"/>
</dbReference>